<evidence type="ECO:0000256" key="1">
    <source>
        <dbReference type="SAM" id="SignalP"/>
    </source>
</evidence>
<dbReference type="InterPro" id="IPR011992">
    <property type="entry name" value="EF-hand-dom_pair"/>
</dbReference>
<proteinExistence type="predicted"/>
<dbReference type="InterPro" id="IPR018247">
    <property type="entry name" value="EF_Hand_1_Ca_BS"/>
</dbReference>
<evidence type="ECO:0000313" key="3">
    <source>
        <dbReference type="EMBL" id="CCJ34130.1"/>
    </source>
</evidence>
<sequence length="290" mass="33484">MNLKKLLIFLMAAILTFTSSYGVLAATKTTKTTKQTQKKTIVKPTNIKSSTSSALLKKQETELKNKINTYKIKTNDIKSLIEKVNETVTILEEKAEEFTPLLDIYAETFEVDEESLKKLSEDEIIVVIERVLDMNDDGIITKDDLKEALKREFIIDDNIDFDKDDIISREEIVKGFKEGILLAECDIFEASRKIAEEHNKIRNIIYSENENLKKDLDEILKYVEEIDLKYITNYTSNKQFTAMALDKRIKAIDTEISKLNSIILKLNNLTMILEEHIEKINTLIEEYSIK</sequence>
<organism evidence="3 4">
    <name type="scientific">Caloramator australicus RC3</name>
    <dbReference type="NCBI Taxonomy" id="857293"/>
    <lineage>
        <taxon>Bacteria</taxon>
        <taxon>Bacillati</taxon>
        <taxon>Bacillota</taxon>
        <taxon>Clostridia</taxon>
        <taxon>Eubacteriales</taxon>
        <taxon>Clostridiaceae</taxon>
        <taxon>Caloramator</taxon>
    </lineage>
</organism>
<keyword evidence="4" id="KW-1185">Reference proteome</keyword>
<dbReference type="PROSITE" id="PS50222">
    <property type="entry name" value="EF_HAND_2"/>
    <property type="match status" value="1"/>
</dbReference>
<feature type="chain" id="PRO_5003711293" description="EF-hand domain-containing protein" evidence="1">
    <location>
        <begin position="26"/>
        <end position="290"/>
    </location>
</feature>
<dbReference type="Proteomes" id="UP000007652">
    <property type="component" value="Unassembled WGS sequence"/>
</dbReference>
<dbReference type="GO" id="GO:0005509">
    <property type="term" value="F:calcium ion binding"/>
    <property type="evidence" value="ECO:0007669"/>
    <property type="project" value="InterPro"/>
</dbReference>
<dbReference type="AlphaFoldDB" id="I7K957"/>
<accession>I7K957</accession>
<evidence type="ECO:0000259" key="2">
    <source>
        <dbReference type="PROSITE" id="PS50222"/>
    </source>
</evidence>
<dbReference type="EMBL" id="CAKP01000106">
    <property type="protein sequence ID" value="CCJ34130.1"/>
    <property type="molecule type" value="Genomic_DNA"/>
</dbReference>
<dbReference type="RefSeq" id="WP_008909387.1">
    <property type="nucleotide sequence ID" value="NZ_CAKP01000106.1"/>
</dbReference>
<protein>
    <recommendedName>
        <fullName evidence="2">EF-hand domain-containing protein</fullName>
    </recommendedName>
</protein>
<keyword evidence="1" id="KW-0732">Signal</keyword>
<gene>
    <name evidence="3" type="ORF">CAAU_2046</name>
</gene>
<dbReference type="InterPro" id="IPR002048">
    <property type="entry name" value="EF_hand_dom"/>
</dbReference>
<dbReference type="STRING" id="857293.CAAU_2046"/>
<comment type="caution">
    <text evidence="3">The sequence shown here is derived from an EMBL/GenBank/DDBJ whole genome shotgun (WGS) entry which is preliminary data.</text>
</comment>
<feature type="domain" description="EF-hand" evidence="2">
    <location>
        <begin position="120"/>
        <end position="155"/>
    </location>
</feature>
<dbReference type="PROSITE" id="PS00018">
    <property type="entry name" value="EF_HAND_1"/>
    <property type="match status" value="2"/>
</dbReference>
<reference evidence="3 4" key="1">
    <citation type="journal article" date="2011" name="J. Bacteriol.">
        <title>Draft genome sequence of Caloramator australicus strain RC3T, a thermoanaerobe from the Great Artesian Basin of Australia.</title>
        <authorList>
            <person name="Ogg C.D."/>
            <person name="Patel B.K.C."/>
        </authorList>
    </citation>
    <scope>NUCLEOTIDE SEQUENCE [LARGE SCALE GENOMIC DNA]</scope>
    <source>
        <strain evidence="3 4">RC3</strain>
    </source>
</reference>
<name>I7K957_9CLOT</name>
<dbReference type="SUPFAM" id="SSF47473">
    <property type="entry name" value="EF-hand"/>
    <property type="match status" value="1"/>
</dbReference>
<feature type="signal peptide" evidence="1">
    <location>
        <begin position="1"/>
        <end position="25"/>
    </location>
</feature>
<evidence type="ECO:0000313" key="4">
    <source>
        <dbReference type="Proteomes" id="UP000007652"/>
    </source>
</evidence>